<protein>
    <recommendedName>
        <fullName evidence="4">HTH luxR-type domain-containing protein</fullName>
    </recommendedName>
</protein>
<dbReference type="InterPro" id="IPR051797">
    <property type="entry name" value="TrmB-like"/>
</dbReference>
<name>A0A1H9EUT6_9ACTN</name>
<dbReference type="InterPro" id="IPR036388">
    <property type="entry name" value="WH-like_DNA-bd_sf"/>
</dbReference>
<dbReference type="RefSeq" id="WP_093659064.1">
    <property type="nucleotide sequence ID" value="NZ_FOET01000005.1"/>
</dbReference>
<accession>A0A1H9EUT6</accession>
<dbReference type="InterPro" id="IPR016032">
    <property type="entry name" value="Sig_transdc_resp-reg_C-effctor"/>
</dbReference>
<dbReference type="Gene3D" id="1.10.10.10">
    <property type="entry name" value="Winged helix-like DNA-binding domain superfamily/Winged helix DNA-binding domain"/>
    <property type="match status" value="1"/>
</dbReference>
<keyword evidence="3" id="KW-1185">Reference proteome</keyword>
<feature type="region of interest" description="Disordered" evidence="1">
    <location>
        <begin position="66"/>
        <end position="85"/>
    </location>
</feature>
<dbReference type="GO" id="GO:0006355">
    <property type="term" value="P:regulation of DNA-templated transcription"/>
    <property type="evidence" value="ECO:0007669"/>
    <property type="project" value="InterPro"/>
</dbReference>
<gene>
    <name evidence="2" type="ORF">SAMN05216481_105283</name>
</gene>
<evidence type="ECO:0000313" key="3">
    <source>
        <dbReference type="Proteomes" id="UP000199055"/>
    </source>
</evidence>
<dbReference type="AlphaFoldDB" id="A0A1H9EUT6"/>
<dbReference type="PANTHER" id="PTHR34293">
    <property type="entry name" value="HTH-TYPE TRANSCRIPTIONAL REGULATOR TRMBL2"/>
    <property type="match status" value="1"/>
</dbReference>
<proteinExistence type="predicted"/>
<dbReference type="GO" id="GO:0003677">
    <property type="term" value="F:DNA binding"/>
    <property type="evidence" value="ECO:0007669"/>
    <property type="project" value="InterPro"/>
</dbReference>
<organism evidence="2 3">
    <name type="scientific">Streptomyces radiopugnans</name>
    <dbReference type="NCBI Taxonomy" id="403935"/>
    <lineage>
        <taxon>Bacteria</taxon>
        <taxon>Bacillati</taxon>
        <taxon>Actinomycetota</taxon>
        <taxon>Actinomycetes</taxon>
        <taxon>Kitasatosporales</taxon>
        <taxon>Streptomycetaceae</taxon>
        <taxon>Streptomyces</taxon>
    </lineage>
</organism>
<sequence length="355" mass="37782">MRRDGGGASAEEPRPDTLAAHLSALGVDGGAVALYVALLTGRPVPQASPEARRALLALGLAAEVPAGEGAGGEGADGEGTGGDERGAQDFAGGLVPVPPASALELLSRRETLRLEEARSAVARAYERYRRRTPSAVGGSVAEEVTGGDIDRVLGEALGGARREVLWFDSPPYFWDTERGTKEEVGQLRRGVRYRVVYTRESLAHPGYLTENVQPCVDAGEEARVVSGLPVKLMVVDDRVGFVSMSIADVDVSRSMLVVRPSALLAALRALFEAYWDRALPIHPESGAAAPGGARPGPAERRILAMLVAGVPDSQIIRELGVSRRTFFRRMELLMAQAGAGSRFQLALQAQRRGWL</sequence>
<dbReference type="SUPFAM" id="SSF56024">
    <property type="entry name" value="Phospholipase D/nuclease"/>
    <property type="match status" value="1"/>
</dbReference>
<evidence type="ECO:0000313" key="2">
    <source>
        <dbReference type="EMBL" id="SEQ28748.1"/>
    </source>
</evidence>
<dbReference type="Proteomes" id="UP000199055">
    <property type="component" value="Unassembled WGS sequence"/>
</dbReference>
<evidence type="ECO:0000256" key="1">
    <source>
        <dbReference type="SAM" id="MobiDB-lite"/>
    </source>
</evidence>
<evidence type="ECO:0008006" key="4">
    <source>
        <dbReference type="Google" id="ProtNLM"/>
    </source>
</evidence>
<feature type="compositionally biased region" description="Gly residues" evidence="1">
    <location>
        <begin position="68"/>
        <end position="80"/>
    </location>
</feature>
<reference evidence="2 3" key="1">
    <citation type="submission" date="2016-10" db="EMBL/GenBank/DDBJ databases">
        <authorList>
            <person name="de Groot N.N."/>
        </authorList>
    </citation>
    <scope>NUCLEOTIDE SEQUENCE [LARGE SCALE GENOMIC DNA]</scope>
    <source>
        <strain evidence="2 3">CGMCC 4.3519</strain>
    </source>
</reference>
<dbReference type="PANTHER" id="PTHR34293:SF1">
    <property type="entry name" value="HTH-TYPE TRANSCRIPTIONAL REGULATOR TRMBL2"/>
    <property type="match status" value="1"/>
</dbReference>
<dbReference type="EMBL" id="FOET01000005">
    <property type="protein sequence ID" value="SEQ28748.1"/>
    <property type="molecule type" value="Genomic_DNA"/>
</dbReference>
<dbReference type="STRING" id="403935.SAMN05216481_105283"/>
<dbReference type="SUPFAM" id="SSF46894">
    <property type="entry name" value="C-terminal effector domain of the bipartite response regulators"/>
    <property type="match status" value="1"/>
</dbReference>